<evidence type="ECO:0000313" key="2">
    <source>
        <dbReference type="Proteomes" id="UP000013909"/>
    </source>
</evidence>
<dbReference type="RefSeq" id="WP_010855785.1">
    <property type="nucleotide sequence ID" value="NZ_AQHR01000096.1"/>
</dbReference>
<organism evidence="1 2">
    <name type="scientific">Lunatimonas lonarensis</name>
    <dbReference type="NCBI Taxonomy" id="1232681"/>
    <lineage>
        <taxon>Bacteria</taxon>
        <taxon>Pseudomonadati</taxon>
        <taxon>Bacteroidota</taxon>
        <taxon>Cytophagia</taxon>
        <taxon>Cytophagales</taxon>
        <taxon>Cyclobacteriaceae</taxon>
    </lineage>
</organism>
<comment type="caution">
    <text evidence="1">The sequence shown here is derived from an EMBL/GenBank/DDBJ whole genome shotgun (WGS) entry which is preliminary data.</text>
</comment>
<keyword evidence="2" id="KW-1185">Reference proteome</keyword>
<protein>
    <submittedName>
        <fullName evidence="1">Uncharacterized protein</fullName>
    </submittedName>
</protein>
<reference evidence="1 2" key="1">
    <citation type="submission" date="2013-02" db="EMBL/GenBank/DDBJ databases">
        <title>A novel strain isolated from Lonar lake, Maharashtra, India.</title>
        <authorList>
            <person name="Singh A."/>
        </authorList>
    </citation>
    <scope>NUCLEOTIDE SEQUENCE [LARGE SCALE GENOMIC DNA]</scope>
    <source>
        <strain evidence="1 2">AK24</strain>
    </source>
</reference>
<proteinExistence type="predicted"/>
<accession>R7ZNY4</accession>
<sequence length="310" mass="37749">MLFKDILNKKTCELQPEFDLLFDDILKNQTHNGDLLLIRVNGFYNPEVHTWTNLSEKLSPYMIGPNKEGHSDYLHYEFIHNYRTTGIVALNHSDYLKQHEWSQEREKEIDEIVDHESMTIQLEMLVYLKIWEADFFIKKLYQLTRLCLGEAYDWHFRISESNRDKEATGTREKIIRKLVRDRLEKRYPKIYQAIKNAYRTQIRNSIAHSKYSFLSRNIHPNNFIKNDPASQIKSLTFDEWIEMFHDTMVIYNLIIRLFNQVDKLYEKVAFENDLLMEVRVSRIDPEERIEFYLLKYRPEWKDWHWKRIDE</sequence>
<dbReference type="OrthoDB" id="871963at2"/>
<gene>
    <name evidence="1" type="ORF">ADIS_3654</name>
</gene>
<name>R7ZNY4_9BACT</name>
<dbReference type="Proteomes" id="UP000013909">
    <property type="component" value="Unassembled WGS sequence"/>
</dbReference>
<evidence type="ECO:0000313" key="1">
    <source>
        <dbReference type="EMBL" id="EON75763.1"/>
    </source>
</evidence>
<dbReference type="STRING" id="1232681.ADIS_3654"/>
<dbReference type="AlphaFoldDB" id="R7ZNY4"/>
<dbReference type="EMBL" id="AQHR01000096">
    <property type="protein sequence ID" value="EON75763.1"/>
    <property type="molecule type" value="Genomic_DNA"/>
</dbReference>